<dbReference type="EMBL" id="JBDFQZ010000002">
    <property type="protein sequence ID" value="KAK9747905.1"/>
    <property type="molecule type" value="Genomic_DNA"/>
</dbReference>
<dbReference type="EMBL" id="JBDFQZ010000002">
    <property type="protein sequence ID" value="KAK9747903.1"/>
    <property type="molecule type" value="Genomic_DNA"/>
</dbReference>
<reference evidence="1 2" key="1">
    <citation type="submission" date="2024-03" db="EMBL/GenBank/DDBJ databases">
        <title>WGS assembly of Saponaria officinalis var. Norfolk2.</title>
        <authorList>
            <person name="Jenkins J."/>
            <person name="Shu S."/>
            <person name="Grimwood J."/>
            <person name="Barry K."/>
            <person name="Goodstein D."/>
            <person name="Schmutz J."/>
            <person name="Leebens-Mack J."/>
            <person name="Osbourn A."/>
        </authorList>
    </citation>
    <scope>NUCLEOTIDE SEQUENCE [LARGE SCALE GENOMIC DNA]</scope>
    <source>
        <strain evidence="2">cv. Norfolk2</strain>
        <strain evidence="1">JIC</strain>
        <tissue evidence="1">Leaf</tissue>
    </source>
</reference>
<gene>
    <name evidence="1" type="ORF">RND81_02G022400</name>
</gene>
<proteinExistence type="predicted"/>
<protein>
    <submittedName>
        <fullName evidence="1">Uncharacterized protein</fullName>
    </submittedName>
</protein>
<evidence type="ECO:0000313" key="1">
    <source>
        <dbReference type="EMBL" id="KAK9747904.1"/>
    </source>
</evidence>
<dbReference type="AlphaFoldDB" id="A0AAW1MJ51"/>
<organism evidence="1 2">
    <name type="scientific">Saponaria officinalis</name>
    <name type="common">Common soapwort</name>
    <name type="synonym">Lychnis saponaria</name>
    <dbReference type="NCBI Taxonomy" id="3572"/>
    <lineage>
        <taxon>Eukaryota</taxon>
        <taxon>Viridiplantae</taxon>
        <taxon>Streptophyta</taxon>
        <taxon>Embryophyta</taxon>
        <taxon>Tracheophyta</taxon>
        <taxon>Spermatophyta</taxon>
        <taxon>Magnoliopsida</taxon>
        <taxon>eudicotyledons</taxon>
        <taxon>Gunneridae</taxon>
        <taxon>Pentapetalae</taxon>
        <taxon>Caryophyllales</taxon>
        <taxon>Caryophyllaceae</taxon>
        <taxon>Caryophylleae</taxon>
        <taxon>Saponaria</taxon>
    </lineage>
</organism>
<name>A0AAW1MJ51_SAPOF</name>
<dbReference type="EMBL" id="JBDFQZ010000002">
    <property type="protein sequence ID" value="KAK9747904.1"/>
    <property type="molecule type" value="Genomic_DNA"/>
</dbReference>
<sequence>MKSANALLELPAGGILIPDGTSVSAIVIFDLLSSFITKELSSHETPKESVVTNSKDLDVRVTTLTVGDTVSAGAGPDRSCWSLTSSSHGNFLRKRCVPIRCYKRRARSCNGE</sequence>
<accession>A0AAW1MJ51</accession>
<dbReference type="EMBL" id="JBDFQZ010000002">
    <property type="protein sequence ID" value="KAK9747902.1"/>
    <property type="molecule type" value="Genomic_DNA"/>
</dbReference>
<dbReference type="Proteomes" id="UP001443914">
    <property type="component" value="Unassembled WGS sequence"/>
</dbReference>
<evidence type="ECO:0000313" key="2">
    <source>
        <dbReference type="Proteomes" id="UP001443914"/>
    </source>
</evidence>
<keyword evidence="2" id="KW-1185">Reference proteome</keyword>
<comment type="caution">
    <text evidence="1">The sequence shown here is derived from an EMBL/GenBank/DDBJ whole genome shotgun (WGS) entry which is preliminary data.</text>
</comment>